<evidence type="ECO:0000313" key="3">
    <source>
        <dbReference type="Proteomes" id="UP000807025"/>
    </source>
</evidence>
<feature type="compositionally biased region" description="Basic and acidic residues" evidence="1">
    <location>
        <begin position="293"/>
        <end position="319"/>
    </location>
</feature>
<feature type="compositionally biased region" description="Pro residues" evidence="1">
    <location>
        <begin position="66"/>
        <end position="77"/>
    </location>
</feature>
<dbReference type="OrthoDB" id="3006098at2759"/>
<feature type="compositionally biased region" description="Basic residues" evidence="1">
    <location>
        <begin position="543"/>
        <end position="555"/>
    </location>
</feature>
<reference evidence="2" key="1">
    <citation type="submission" date="2020-11" db="EMBL/GenBank/DDBJ databases">
        <authorList>
            <consortium name="DOE Joint Genome Institute"/>
            <person name="Ahrendt S."/>
            <person name="Riley R."/>
            <person name="Andreopoulos W."/>
            <person name="Labutti K."/>
            <person name="Pangilinan J."/>
            <person name="Ruiz-Duenas F.J."/>
            <person name="Barrasa J.M."/>
            <person name="Sanchez-Garcia M."/>
            <person name="Camarero S."/>
            <person name="Miyauchi S."/>
            <person name="Serrano A."/>
            <person name="Linde D."/>
            <person name="Babiker R."/>
            <person name="Drula E."/>
            <person name="Ayuso-Fernandez I."/>
            <person name="Pacheco R."/>
            <person name="Padilla G."/>
            <person name="Ferreira P."/>
            <person name="Barriuso J."/>
            <person name="Kellner H."/>
            <person name="Castanera R."/>
            <person name="Alfaro M."/>
            <person name="Ramirez L."/>
            <person name="Pisabarro A.G."/>
            <person name="Kuo A."/>
            <person name="Tritt A."/>
            <person name="Lipzen A."/>
            <person name="He G."/>
            <person name="Yan M."/>
            <person name="Ng V."/>
            <person name="Cullen D."/>
            <person name="Martin F."/>
            <person name="Rosso M.-N."/>
            <person name="Henrissat B."/>
            <person name="Hibbett D."/>
            <person name="Martinez A.T."/>
            <person name="Grigoriev I.V."/>
        </authorList>
    </citation>
    <scope>NUCLEOTIDE SEQUENCE</scope>
    <source>
        <strain evidence="2">ATCC 90797</strain>
    </source>
</reference>
<feature type="region of interest" description="Disordered" evidence="1">
    <location>
        <begin position="612"/>
        <end position="663"/>
    </location>
</feature>
<feature type="compositionally biased region" description="Basic and acidic residues" evidence="1">
    <location>
        <begin position="1"/>
        <end position="10"/>
    </location>
</feature>
<feature type="compositionally biased region" description="Low complexity" evidence="1">
    <location>
        <begin position="262"/>
        <end position="277"/>
    </location>
</feature>
<evidence type="ECO:0000313" key="2">
    <source>
        <dbReference type="EMBL" id="KAF9496297.1"/>
    </source>
</evidence>
<feature type="region of interest" description="Disordered" evidence="1">
    <location>
        <begin position="60"/>
        <end position="84"/>
    </location>
</feature>
<dbReference type="Proteomes" id="UP000807025">
    <property type="component" value="Unassembled WGS sequence"/>
</dbReference>
<comment type="caution">
    <text evidence="2">The sequence shown here is derived from an EMBL/GenBank/DDBJ whole genome shotgun (WGS) entry which is preliminary data.</text>
</comment>
<feature type="region of interest" description="Disordered" evidence="1">
    <location>
        <begin position="1"/>
        <end position="26"/>
    </location>
</feature>
<feature type="compositionally biased region" description="Low complexity" evidence="1">
    <location>
        <begin position="638"/>
        <end position="649"/>
    </location>
</feature>
<name>A0A9P6D9F3_PLEER</name>
<evidence type="ECO:0000256" key="1">
    <source>
        <dbReference type="SAM" id="MobiDB-lite"/>
    </source>
</evidence>
<organism evidence="2 3">
    <name type="scientific">Pleurotus eryngii</name>
    <name type="common">Boletus of the steppes</name>
    <dbReference type="NCBI Taxonomy" id="5323"/>
    <lineage>
        <taxon>Eukaryota</taxon>
        <taxon>Fungi</taxon>
        <taxon>Dikarya</taxon>
        <taxon>Basidiomycota</taxon>
        <taxon>Agaricomycotina</taxon>
        <taxon>Agaricomycetes</taxon>
        <taxon>Agaricomycetidae</taxon>
        <taxon>Agaricales</taxon>
        <taxon>Pleurotineae</taxon>
        <taxon>Pleurotaceae</taxon>
        <taxon>Pleurotus</taxon>
    </lineage>
</organism>
<dbReference type="EMBL" id="MU154554">
    <property type="protein sequence ID" value="KAF9496297.1"/>
    <property type="molecule type" value="Genomic_DNA"/>
</dbReference>
<accession>A0A9P6D9F3</accession>
<feature type="compositionally biased region" description="Basic and acidic residues" evidence="1">
    <location>
        <begin position="490"/>
        <end position="499"/>
    </location>
</feature>
<keyword evidence="3" id="KW-1185">Reference proteome</keyword>
<protein>
    <submittedName>
        <fullName evidence="2">Uncharacterized protein</fullName>
    </submittedName>
</protein>
<dbReference type="AlphaFoldDB" id="A0A9P6D9F3"/>
<gene>
    <name evidence="2" type="ORF">BDN71DRAFT_775907</name>
</gene>
<sequence length="707" mass="77715">MMSEYSEQRGDYPLSPPQPAYARSNELDVVHEGMPIQRVSVSRYSHLPPTSHASVRSWVSTFPQNQQPPPPPPPPPAAINLPSPVHEACGLSEHRSRPPTGFGAEDEYMTIDPNNVVQEHDYGWTTQGVYPHPMEVVSPRISADGDSAPYPGRREKKGFVGGFFAGLLGRRGKGGGKRKQLNEPMTPVGVTNGHADNLAAQSGATLPQYSSNPPTPVAPRAPTNIEYTAPIEMPIPEVAEPAPSEYMPRQSTPARRPSLRISVTPPSVVSSTSQVRSQSDHTPSVHASTIRQDSIHRDGPARRTRSDSDRYTAQREDTHQASPHSPNAVLADIQPTNDYRKMARPPPSTSTYSHIDRVQKFFRDLSRLPWIKHDRITVDYKPGIRGPDGNHRPRKSEERIVILNKPPVRWYYENSPAAHSVDLLSTGEPSSSSRFSGSSRSRSVSSPRRRNSGDALATSTQRYANDGYRSPPYDSAHRSNGARRSQTPPRDSRQTDGYHGRSPPLSPPPVHHRSRSPSLPSSTPDQRRHRSHTSASSTPPPRRQQHMNRHQHHRGHEPPPVPQLPRHLQQPPPFAVPAAIYAPTYIPYGHPPQHMTLASPLYAPHQPIYVMQSQTGSGSGGTPVPTAIRLNTPDPNNPQQQQQQQQQQQSPPPPGLFSGQAGQASPLYLSSLVPMPGYVLSDGVASPTTNLPGQYVYPQPQPGKHTG</sequence>
<feature type="region of interest" description="Disordered" evidence="1">
    <location>
        <begin position="241"/>
        <end position="352"/>
    </location>
</feature>
<proteinExistence type="predicted"/>
<feature type="compositionally biased region" description="Polar residues" evidence="1">
    <location>
        <begin position="280"/>
        <end position="292"/>
    </location>
</feature>
<feature type="compositionally biased region" description="Low complexity" evidence="1">
    <location>
        <begin position="430"/>
        <end position="446"/>
    </location>
</feature>
<feature type="region of interest" description="Disordered" evidence="1">
    <location>
        <begin position="423"/>
        <end position="571"/>
    </location>
</feature>
<feature type="region of interest" description="Disordered" evidence="1">
    <location>
        <begin position="679"/>
        <end position="707"/>
    </location>
</feature>